<organism evidence="2 3">
    <name type="scientific">Achromobacter aegrifaciens</name>
    <dbReference type="NCBI Taxonomy" id="1287736"/>
    <lineage>
        <taxon>Bacteria</taxon>
        <taxon>Pseudomonadati</taxon>
        <taxon>Pseudomonadota</taxon>
        <taxon>Betaproteobacteria</taxon>
        <taxon>Burkholderiales</taxon>
        <taxon>Alcaligenaceae</taxon>
        <taxon>Achromobacter</taxon>
    </lineage>
</organism>
<gene>
    <name evidence="2" type="primary">caf1A</name>
    <name evidence="2" type="ORF">ERS370000_01487</name>
</gene>
<dbReference type="AlphaFoldDB" id="A0AAD2KJE4"/>
<evidence type="ECO:0000313" key="3">
    <source>
        <dbReference type="Proteomes" id="UP000044098"/>
    </source>
</evidence>
<dbReference type="Gene3D" id="2.60.40.2070">
    <property type="match status" value="1"/>
</dbReference>
<dbReference type="InterPro" id="IPR043142">
    <property type="entry name" value="PapC-like_C_sf"/>
</dbReference>
<dbReference type="InterPro" id="IPR000015">
    <property type="entry name" value="Fimb_usher"/>
</dbReference>
<accession>A0AAD2KJE4</accession>
<evidence type="ECO:0000259" key="1">
    <source>
        <dbReference type="Pfam" id="PF13953"/>
    </source>
</evidence>
<dbReference type="Gene3D" id="2.60.40.2610">
    <property type="entry name" value="Outer membrane usher protein FimD, plug domain"/>
    <property type="match status" value="1"/>
</dbReference>
<dbReference type="Proteomes" id="UP000044098">
    <property type="component" value="Unassembled WGS sequence"/>
</dbReference>
<protein>
    <submittedName>
        <fullName evidence="2">F1 capsule-anchoring protein</fullName>
    </submittedName>
</protein>
<dbReference type="InterPro" id="IPR042186">
    <property type="entry name" value="FimD_plug_dom"/>
</dbReference>
<proteinExistence type="predicted"/>
<dbReference type="InterPro" id="IPR025949">
    <property type="entry name" value="PapC-like_C"/>
</dbReference>
<dbReference type="GO" id="GO:0009279">
    <property type="term" value="C:cell outer membrane"/>
    <property type="evidence" value="ECO:0007669"/>
    <property type="project" value="TreeGrafter"/>
</dbReference>
<dbReference type="GO" id="GO:0015473">
    <property type="term" value="F:fimbrial usher porin activity"/>
    <property type="evidence" value="ECO:0007669"/>
    <property type="project" value="InterPro"/>
</dbReference>
<evidence type="ECO:0000313" key="2">
    <source>
        <dbReference type="EMBL" id="CUI74226.1"/>
    </source>
</evidence>
<dbReference type="PANTHER" id="PTHR30451:SF5">
    <property type="entry name" value="SLR0019 PROTEIN"/>
    <property type="match status" value="1"/>
</dbReference>
<name>A0AAD2KJE4_ACHAE</name>
<reference evidence="2 3" key="1">
    <citation type="submission" date="2015-09" db="EMBL/GenBank/DDBJ databases">
        <authorList>
            <consortium name="Pathogen Informatics"/>
        </authorList>
    </citation>
    <scope>NUCLEOTIDE SEQUENCE [LARGE SCALE GENOMIC DNA]</scope>
    <source>
        <strain evidence="2 3">2789STDY5608625</strain>
    </source>
</reference>
<dbReference type="GO" id="GO:0009297">
    <property type="term" value="P:pilus assembly"/>
    <property type="evidence" value="ECO:0007669"/>
    <property type="project" value="InterPro"/>
</dbReference>
<dbReference type="EMBL" id="CYTK01000002">
    <property type="protein sequence ID" value="CUI74226.1"/>
    <property type="molecule type" value="Genomic_DNA"/>
</dbReference>
<dbReference type="Pfam" id="PF13953">
    <property type="entry name" value="PapC_C"/>
    <property type="match status" value="1"/>
</dbReference>
<dbReference type="PANTHER" id="PTHR30451">
    <property type="entry name" value="OUTER MEMBRANE USHER PROTEIN"/>
    <property type="match status" value="1"/>
</dbReference>
<dbReference type="Gene3D" id="2.60.40.3110">
    <property type="match status" value="1"/>
</dbReference>
<comment type="caution">
    <text evidence="2">The sequence shown here is derived from an EMBL/GenBank/DDBJ whole genome shotgun (WGS) entry which is preliminary data.</text>
</comment>
<dbReference type="Pfam" id="PF00577">
    <property type="entry name" value="Usher"/>
    <property type="match status" value="1"/>
</dbReference>
<sequence length="764" mass="81578">MQLTLMLAAAAVHGGVRAQAAPETAVGLAAIDVYLNVSIGGQPSHRIARFEDEHGRLSARGADLRSLGIDTHALGIADDARIPLEEIPGLKYRYDAAAQDVDLDLPDRYRIANRIDARGLNPVAAATADRGLLINYDLYARTDRDNPLAIWSEQRYFDQYGVFSNTGTAYLYRDLRRYVRFDSSWTHSDPATLTATQVGDTISGSLAWSRSIRMGGLQWRRNFSLRPDLVTFPMPDFAGSAVVPSSVDVYINNIRRYSGDVPSGPFVVDNVAGITGFGQANVITRDALGRPVSQSVPIYIDTRLLAQGMSSYSVEAGFLRRAYGWRSFDYKDDPALSGTWQYGVSNALTVEAHGEASVGLYNAGAGMLAKLGMAGVVNASLAGSLGRNSGLQVGLGYQYVDERYSIDIQSLRAISDYADLAANDGIPVSRASDRATLAVPLGGGQTVSLSYIGQRYPGVDAAHIGSVAYTTRLGNRATLSVSAYQDFNDSDSRGAFLSLGITLGETSFNAMAGRQDGGSYTNASAIRSPDYGGGFGWGVQAGTYEAGRYEQGWGRYLGRYGEITLGAQRYDGRTTGELDVNGAFVFMDGAAQASRRIDDGFALVSTGEPGLPILHQNRVIGHTGSNGRLVVPDLNSYQTNTLELDGMDLPPNAQVSAYALDVVPQSRSGVLAEFGITHEAAATVDLVDGNGKPLPVGARVVHRESGSEGVVGYGSQTFVRNLGKRNHLDVQGPDLACTARFDFQAPADGSLPRLGPVACVEARP</sequence>
<feature type="domain" description="PapC-like C-terminal" evidence="1">
    <location>
        <begin position="685"/>
        <end position="744"/>
    </location>
</feature>